<comment type="caution">
    <text evidence="6">The sequence shown here is derived from an EMBL/GenBank/DDBJ whole genome shotgun (WGS) entry which is preliminary data.</text>
</comment>
<keyword evidence="5" id="KW-0479">Metal-binding</keyword>
<keyword evidence="5" id="KW-0349">Heme</keyword>
<dbReference type="PROSITE" id="PS00086">
    <property type="entry name" value="CYTOCHROME_P450"/>
    <property type="match status" value="1"/>
</dbReference>
<dbReference type="EMBL" id="CALNXI010002920">
    <property type="protein sequence ID" value="CAH3191423.1"/>
    <property type="molecule type" value="Genomic_DNA"/>
</dbReference>
<proteinExistence type="inferred from homology"/>
<keyword evidence="5" id="KW-0560">Oxidoreductase</keyword>
<comment type="similarity">
    <text evidence="2 5">Belongs to the cytochrome P450 family.</text>
</comment>
<evidence type="ECO:0000256" key="3">
    <source>
        <dbReference type="ARBA" id="ARBA00022824"/>
    </source>
</evidence>
<accession>A0ABN8SJK6</accession>
<dbReference type="PRINTS" id="PR00463">
    <property type="entry name" value="EP450I"/>
</dbReference>
<dbReference type="Proteomes" id="UP001159427">
    <property type="component" value="Unassembled WGS sequence"/>
</dbReference>
<evidence type="ECO:0008006" key="8">
    <source>
        <dbReference type="Google" id="ProtNLM"/>
    </source>
</evidence>
<dbReference type="Gene3D" id="1.10.630.10">
    <property type="entry name" value="Cytochrome P450"/>
    <property type="match status" value="1"/>
</dbReference>
<dbReference type="InterPro" id="IPR001128">
    <property type="entry name" value="Cyt_P450"/>
</dbReference>
<protein>
    <recommendedName>
        <fullName evidence="8">Cytochrome P450</fullName>
    </recommendedName>
</protein>
<keyword evidence="3" id="KW-0256">Endoplasmic reticulum</keyword>
<evidence type="ECO:0000256" key="5">
    <source>
        <dbReference type="RuleBase" id="RU000461"/>
    </source>
</evidence>
<keyword evidence="5" id="KW-0503">Monooxygenase</keyword>
<dbReference type="InterPro" id="IPR036396">
    <property type="entry name" value="Cyt_P450_sf"/>
</dbReference>
<evidence type="ECO:0000256" key="2">
    <source>
        <dbReference type="ARBA" id="ARBA00010617"/>
    </source>
</evidence>
<dbReference type="InterPro" id="IPR017972">
    <property type="entry name" value="Cyt_P450_CS"/>
</dbReference>
<evidence type="ECO:0000313" key="6">
    <source>
        <dbReference type="EMBL" id="CAH3191423.1"/>
    </source>
</evidence>
<keyword evidence="4" id="KW-0472">Membrane</keyword>
<dbReference type="InterPro" id="IPR002401">
    <property type="entry name" value="Cyt_P450_E_grp-I"/>
</dbReference>
<dbReference type="PANTHER" id="PTHR24291:SF189">
    <property type="entry name" value="CYTOCHROME P450 4C3-RELATED"/>
    <property type="match status" value="1"/>
</dbReference>
<evidence type="ECO:0000256" key="1">
    <source>
        <dbReference type="ARBA" id="ARBA00004586"/>
    </source>
</evidence>
<keyword evidence="5" id="KW-0408">Iron</keyword>
<dbReference type="InterPro" id="IPR050196">
    <property type="entry name" value="Cytochrome_P450_Monoox"/>
</dbReference>
<keyword evidence="7" id="KW-1185">Reference proteome</keyword>
<evidence type="ECO:0000313" key="7">
    <source>
        <dbReference type="Proteomes" id="UP001159427"/>
    </source>
</evidence>
<dbReference type="SUPFAM" id="SSF48264">
    <property type="entry name" value="Cytochrome P450"/>
    <property type="match status" value="1"/>
</dbReference>
<evidence type="ECO:0000256" key="4">
    <source>
        <dbReference type="ARBA" id="ARBA00023136"/>
    </source>
</evidence>
<gene>
    <name evidence="6" type="ORF">PEVE_00021875</name>
</gene>
<sequence>MEECNHEGLMCLWLGPTYPLTMIFKPELAEVREGSFSPLCTEHPFGFAYPWPQNTDLILKVYCFWLSLFSDGDKWKKRRKLITPTFHYRILNDFIQVCEEQTAILVSRLKEKVNKGVFDIMPYITLLTLDIICVTSMGPSPKAQEKSSSPYVRAVVRVSKLLEHRSRSPWLWPDIIYNLSPSGREFNKCLDILHGFTDKVIDEQIAERAATKRSVGERGQQNNSECQTKKKRLAFLDTLLEAYEDGEISREGVREEVDTFMFEGHDTTAAGITWALYLLGRHPDIQQRVYEEVDRFFARRPDILTVEDLKEFRYMEYVLKESQRLLPSVPFYSRTTTEDCYLGDFFLPKGSAVTISTLALHKNPEVWPAPLDFDPDRFLPENIKGRHPFAFLPFSAGPRNCIGQRLALLEEKLVLAHVLRHFKIQSTQSYDELQLCSELILRPKEGVFVTLTERQ</sequence>
<dbReference type="PANTHER" id="PTHR24291">
    <property type="entry name" value="CYTOCHROME P450 FAMILY 4"/>
    <property type="match status" value="1"/>
</dbReference>
<dbReference type="Pfam" id="PF00067">
    <property type="entry name" value="p450"/>
    <property type="match status" value="1"/>
</dbReference>
<comment type="subcellular location">
    <subcellularLocation>
        <location evidence="1">Endoplasmic reticulum membrane</location>
    </subcellularLocation>
</comment>
<dbReference type="PRINTS" id="PR00385">
    <property type="entry name" value="P450"/>
</dbReference>
<organism evidence="6 7">
    <name type="scientific">Porites evermanni</name>
    <dbReference type="NCBI Taxonomy" id="104178"/>
    <lineage>
        <taxon>Eukaryota</taxon>
        <taxon>Metazoa</taxon>
        <taxon>Cnidaria</taxon>
        <taxon>Anthozoa</taxon>
        <taxon>Hexacorallia</taxon>
        <taxon>Scleractinia</taxon>
        <taxon>Fungiina</taxon>
        <taxon>Poritidae</taxon>
        <taxon>Porites</taxon>
    </lineage>
</organism>
<name>A0ABN8SJK6_9CNID</name>
<reference evidence="6 7" key="1">
    <citation type="submission" date="2022-05" db="EMBL/GenBank/DDBJ databases">
        <authorList>
            <consortium name="Genoscope - CEA"/>
            <person name="William W."/>
        </authorList>
    </citation>
    <scope>NUCLEOTIDE SEQUENCE [LARGE SCALE GENOMIC DNA]</scope>
</reference>